<feature type="domain" description="Periplasmic binding protein" evidence="10">
    <location>
        <begin position="45"/>
        <end position="322"/>
    </location>
</feature>
<evidence type="ECO:0000313" key="12">
    <source>
        <dbReference type="Proteomes" id="UP000190890"/>
    </source>
</evidence>
<evidence type="ECO:0000256" key="3">
    <source>
        <dbReference type="ARBA" id="ARBA00022597"/>
    </source>
</evidence>
<dbReference type="AlphaFoldDB" id="A0A1S8T4N1"/>
<protein>
    <recommendedName>
        <fullName evidence="9">D-galactose/methyl-galactoside binding periplasmic protein MglB</fullName>
    </recommendedName>
</protein>
<accession>A0A1S8T4N1</accession>
<dbReference type="PANTHER" id="PTHR30036:SF2">
    <property type="entry name" value="D-GALACTOSE_METHYL-GALACTOSIDE BINDING PERIPLASMIC PROTEIN MGLB"/>
    <property type="match status" value="1"/>
</dbReference>
<evidence type="ECO:0000259" key="10">
    <source>
        <dbReference type="Pfam" id="PF13407"/>
    </source>
</evidence>
<evidence type="ECO:0000313" key="11">
    <source>
        <dbReference type="EMBL" id="OOM72730.1"/>
    </source>
</evidence>
<evidence type="ECO:0000256" key="2">
    <source>
        <dbReference type="ARBA" id="ARBA00022448"/>
    </source>
</evidence>
<dbReference type="STRING" id="29367.CLPUN_46450"/>
<dbReference type="Proteomes" id="UP000190890">
    <property type="component" value="Unassembled WGS sequence"/>
</dbReference>
<dbReference type="SUPFAM" id="SSF53822">
    <property type="entry name" value="Periplasmic binding protein-like I"/>
    <property type="match status" value="1"/>
</dbReference>
<keyword evidence="5" id="KW-0732">Signal</keyword>
<evidence type="ECO:0000256" key="1">
    <source>
        <dbReference type="ARBA" id="ARBA00004196"/>
    </source>
</evidence>
<comment type="caution">
    <text evidence="11">The sequence shown here is derived from an EMBL/GenBank/DDBJ whole genome shotgun (WGS) entry which is preliminary data.</text>
</comment>
<reference evidence="11 12" key="1">
    <citation type="submission" date="2016-05" db="EMBL/GenBank/DDBJ databases">
        <title>Microbial solvent formation.</title>
        <authorList>
            <person name="Poehlein A."/>
            <person name="Montoya Solano J.D."/>
            <person name="Flitsch S."/>
            <person name="Krabben P."/>
            <person name="Duerre P."/>
            <person name="Daniel R."/>
        </authorList>
    </citation>
    <scope>NUCLEOTIDE SEQUENCE [LARGE SCALE GENOMIC DNA]</scope>
    <source>
        <strain evidence="11 12">DSM 2619</strain>
    </source>
</reference>
<organism evidence="11 12">
    <name type="scientific">Clostridium puniceum</name>
    <dbReference type="NCBI Taxonomy" id="29367"/>
    <lineage>
        <taxon>Bacteria</taxon>
        <taxon>Bacillati</taxon>
        <taxon>Bacillota</taxon>
        <taxon>Clostridia</taxon>
        <taxon>Eubacteriales</taxon>
        <taxon>Clostridiaceae</taxon>
        <taxon>Clostridium</taxon>
    </lineage>
</organism>
<dbReference type="EMBL" id="LZZM01000220">
    <property type="protein sequence ID" value="OOM72730.1"/>
    <property type="molecule type" value="Genomic_DNA"/>
</dbReference>
<dbReference type="GO" id="GO:0030246">
    <property type="term" value="F:carbohydrate binding"/>
    <property type="evidence" value="ECO:0007669"/>
    <property type="project" value="InterPro"/>
</dbReference>
<sequence length="357" mass="39837">MKRLSKALSLAMVTLIIFTLASTTNIYTYACSNLSANNRNRVNAAVIFFRMDDPYTMRVAENLKNIEKDNQNSIKFTFFDPQNNIAVQNEMLDSVLRSNYDLVILYISNRKENVVADFINRVKTQNMPLILMNIPPNVVSKVSNLYNKVTFVTPDSKKAGVAQGKIISDLWNSNKMDIDRNHDNILQYVLLQGPPDDPQVVDRTKYVISTINDSGIKTQGLALINGAWVKDLAKNSIDSLFLKYNGQIEAIIANNDAMAIGAIEALQKYGYNTGDKSKSIPVVGIDGLPEAIDLIDKGFMTGTVIQDPNVAAELLYTIGMNLFNNLNPIENTNYEIVDGEIIIPYPYDVYIGKSNNQ</sequence>
<evidence type="ECO:0000256" key="8">
    <source>
        <dbReference type="ARBA" id="ARBA00034323"/>
    </source>
</evidence>
<keyword evidence="7" id="KW-0106">Calcium</keyword>
<dbReference type="InterPro" id="IPR028082">
    <property type="entry name" value="Peripla_BP_I"/>
</dbReference>
<keyword evidence="2" id="KW-0813">Transport</keyword>
<evidence type="ECO:0000256" key="9">
    <source>
        <dbReference type="ARBA" id="ARBA00034344"/>
    </source>
</evidence>
<evidence type="ECO:0000256" key="7">
    <source>
        <dbReference type="ARBA" id="ARBA00022837"/>
    </source>
</evidence>
<dbReference type="GO" id="GO:0046872">
    <property type="term" value="F:metal ion binding"/>
    <property type="evidence" value="ECO:0007669"/>
    <property type="project" value="UniProtKB-KW"/>
</dbReference>
<comment type="subcellular location">
    <subcellularLocation>
        <location evidence="1">Cell envelope</location>
    </subcellularLocation>
</comment>
<dbReference type="InterPro" id="IPR025997">
    <property type="entry name" value="SBP_2_dom"/>
</dbReference>
<evidence type="ECO:0000256" key="5">
    <source>
        <dbReference type="ARBA" id="ARBA00022729"/>
    </source>
</evidence>
<dbReference type="Pfam" id="PF13407">
    <property type="entry name" value="Peripla_BP_4"/>
    <property type="match status" value="1"/>
</dbReference>
<gene>
    <name evidence="11" type="primary">mglB_10</name>
    <name evidence="11" type="ORF">CLPUN_46450</name>
</gene>
<dbReference type="InterPro" id="IPR050555">
    <property type="entry name" value="Bact_Solute-Bind_Prot2"/>
</dbReference>
<dbReference type="RefSeq" id="WP_077849566.1">
    <property type="nucleotide sequence ID" value="NZ_LZZM01000220.1"/>
</dbReference>
<name>A0A1S8T4N1_9CLOT</name>
<dbReference type="CDD" id="cd01539">
    <property type="entry name" value="PBP1_GGBP"/>
    <property type="match status" value="1"/>
</dbReference>
<proteinExistence type="predicted"/>
<dbReference type="OrthoDB" id="1924898at2"/>
<dbReference type="GO" id="GO:0030288">
    <property type="term" value="C:outer membrane-bounded periplasmic space"/>
    <property type="evidence" value="ECO:0007669"/>
    <property type="project" value="TreeGrafter"/>
</dbReference>
<dbReference type="Gene3D" id="3.40.50.2300">
    <property type="match status" value="2"/>
</dbReference>
<dbReference type="InterPro" id="IPR044085">
    <property type="entry name" value="MglB-like_PBP1"/>
</dbReference>
<keyword evidence="4" id="KW-0479">Metal-binding</keyword>
<dbReference type="PANTHER" id="PTHR30036">
    <property type="entry name" value="D-XYLOSE-BINDING PERIPLASMIC PROTEIN"/>
    <property type="match status" value="1"/>
</dbReference>
<keyword evidence="12" id="KW-1185">Reference proteome</keyword>
<comment type="subunit">
    <text evidence="8">The ABC transporter complex is composed of one ATP-binding protein (MglA), two transmembrane proteins (MglC) and a solute-binding protein (MglB).</text>
</comment>
<evidence type="ECO:0000256" key="6">
    <source>
        <dbReference type="ARBA" id="ARBA00022764"/>
    </source>
</evidence>
<keyword evidence="3" id="KW-0762">Sugar transport</keyword>
<evidence type="ECO:0000256" key="4">
    <source>
        <dbReference type="ARBA" id="ARBA00022723"/>
    </source>
</evidence>
<keyword evidence="6" id="KW-0574">Periplasm</keyword>